<proteinExistence type="predicted"/>
<name>A0A183FWI8_HELPZ</name>
<keyword evidence="1" id="KW-0812">Transmembrane</keyword>
<dbReference type="EMBL" id="UZAH01027647">
    <property type="protein sequence ID" value="VDO93710.1"/>
    <property type="molecule type" value="Genomic_DNA"/>
</dbReference>
<reference evidence="2 3" key="1">
    <citation type="submission" date="2018-11" db="EMBL/GenBank/DDBJ databases">
        <authorList>
            <consortium name="Pathogen Informatics"/>
        </authorList>
    </citation>
    <scope>NUCLEOTIDE SEQUENCE [LARGE SCALE GENOMIC DNA]</scope>
</reference>
<keyword evidence="1" id="KW-0472">Membrane</keyword>
<dbReference type="Pfam" id="PF10318">
    <property type="entry name" value="7TM_GPCR_Srh"/>
    <property type="match status" value="1"/>
</dbReference>
<feature type="transmembrane region" description="Helical" evidence="1">
    <location>
        <begin position="19"/>
        <end position="37"/>
    </location>
</feature>
<feature type="transmembrane region" description="Helical" evidence="1">
    <location>
        <begin position="49"/>
        <end position="78"/>
    </location>
</feature>
<accession>A0A183FWI8</accession>
<evidence type="ECO:0000256" key="1">
    <source>
        <dbReference type="SAM" id="Phobius"/>
    </source>
</evidence>
<dbReference type="InterPro" id="IPR019422">
    <property type="entry name" value="7TM_GPCR_serpentine_rcpt_Srh"/>
</dbReference>
<accession>A0A3P7Z1A1</accession>
<dbReference type="OrthoDB" id="5844054at2759"/>
<keyword evidence="3" id="KW-1185">Reference proteome</keyword>
<organism evidence="3 4">
    <name type="scientific">Heligmosomoides polygyrus</name>
    <name type="common">Parasitic roundworm</name>
    <dbReference type="NCBI Taxonomy" id="6339"/>
    <lineage>
        <taxon>Eukaryota</taxon>
        <taxon>Metazoa</taxon>
        <taxon>Ecdysozoa</taxon>
        <taxon>Nematoda</taxon>
        <taxon>Chromadorea</taxon>
        <taxon>Rhabditida</taxon>
        <taxon>Rhabditina</taxon>
        <taxon>Rhabditomorpha</taxon>
        <taxon>Strongyloidea</taxon>
        <taxon>Heligmosomidae</taxon>
        <taxon>Heligmosomoides</taxon>
    </lineage>
</organism>
<evidence type="ECO:0000313" key="2">
    <source>
        <dbReference type="EMBL" id="VDO93710.1"/>
    </source>
</evidence>
<dbReference type="Proteomes" id="UP000050761">
    <property type="component" value="Unassembled WGS sequence"/>
</dbReference>
<feature type="transmembrane region" description="Helical" evidence="1">
    <location>
        <begin position="98"/>
        <end position="125"/>
    </location>
</feature>
<evidence type="ECO:0000313" key="4">
    <source>
        <dbReference type="WBParaSite" id="HPBE_0001280701-mRNA-1"/>
    </source>
</evidence>
<dbReference type="AlphaFoldDB" id="A0A183FWI8"/>
<dbReference type="WBParaSite" id="HPBE_0001280701-mRNA-1">
    <property type="protein sequence ID" value="HPBE_0001280701-mRNA-1"/>
    <property type="gene ID" value="HPBE_0001280701"/>
</dbReference>
<reference evidence="4" key="2">
    <citation type="submission" date="2019-09" db="UniProtKB">
        <authorList>
            <consortium name="WormBaseParasite"/>
        </authorList>
    </citation>
    <scope>IDENTIFICATION</scope>
</reference>
<sequence>MIECHLDVEPRVYITSMRVLSAISLPVNLFGMYCIAFKSPPTMKEYSRLLLVHQVFATLADGWANLLYIPVSFFPFPIIYHVGLFLPHVPMTHPYMHIFWLCTIMTTMGAVNVIYMICVLQFILFNGAIVGAGFGTHEHAKEQKPFYDELAFQVVVDMSSEARFPLTRFFLLDLIAGPPLQVFPPPL</sequence>
<protein>
    <submittedName>
        <fullName evidence="4">Derlin</fullName>
    </submittedName>
</protein>
<evidence type="ECO:0000313" key="3">
    <source>
        <dbReference type="Proteomes" id="UP000050761"/>
    </source>
</evidence>
<gene>
    <name evidence="2" type="ORF">HPBE_LOCUS12808</name>
</gene>
<keyword evidence="1" id="KW-1133">Transmembrane helix</keyword>